<dbReference type="HOGENOM" id="CLU_3307021_0_0_6"/>
<accession>D4BF20</accession>
<protein>
    <submittedName>
        <fullName evidence="1">Uncharacterized protein</fullName>
    </submittedName>
</protein>
<sequence>MLTCGFLANGGILEIAHVKVYPKGQFLLLFYATGINHSI</sequence>
<dbReference type="EMBL" id="ABWL02000016">
    <property type="protein sequence ID" value="EFE07499.1"/>
    <property type="molecule type" value="Genomic_DNA"/>
</dbReference>
<evidence type="ECO:0000313" key="1">
    <source>
        <dbReference type="EMBL" id="EFE07499.1"/>
    </source>
</evidence>
<organism evidence="1 2">
    <name type="scientific">Citrobacter youngae ATCC 29220</name>
    <dbReference type="NCBI Taxonomy" id="500640"/>
    <lineage>
        <taxon>Bacteria</taxon>
        <taxon>Pseudomonadati</taxon>
        <taxon>Pseudomonadota</taxon>
        <taxon>Gammaproteobacteria</taxon>
        <taxon>Enterobacterales</taxon>
        <taxon>Enterobacteriaceae</taxon>
        <taxon>Citrobacter</taxon>
        <taxon>Citrobacter freundii complex</taxon>
    </lineage>
</organism>
<gene>
    <name evidence="1" type="ORF">CIT292_09386</name>
</gene>
<proteinExistence type="predicted"/>
<name>D4BF20_9ENTR</name>
<dbReference type="AlphaFoldDB" id="D4BF20"/>
<comment type="caution">
    <text evidence="1">The sequence shown here is derived from an EMBL/GenBank/DDBJ whole genome shotgun (WGS) entry which is preliminary data.</text>
</comment>
<dbReference type="Proteomes" id="UP000003880">
    <property type="component" value="Unassembled WGS sequence"/>
</dbReference>
<reference evidence="1 2" key="1">
    <citation type="submission" date="2010-02" db="EMBL/GenBank/DDBJ databases">
        <authorList>
            <person name="Weinstock G."/>
            <person name="Sodergren E."/>
            <person name="Clifton S."/>
            <person name="Fulton L."/>
            <person name="Fulton B."/>
            <person name="Courtney L."/>
            <person name="Fronick C."/>
            <person name="Harrison M."/>
            <person name="Strong C."/>
            <person name="Farmer C."/>
            <person name="Delahaunty K."/>
            <person name="Markovic C."/>
            <person name="Hall O."/>
            <person name="Minx P."/>
            <person name="Tomlinson C."/>
            <person name="Mitreva M."/>
            <person name="Nelson J."/>
            <person name="Hou S."/>
            <person name="Wollam A."/>
            <person name="Pepin K.H."/>
            <person name="Johnson M."/>
            <person name="Bhonagiri V."/>
            <person name="Zhang X."/>
            <person name="Suruliraj S."/>
            <person name="Warren W."/>
            <person name="Chinwalla A."/>
            <person name="Mardis E.R."/>
            <person name="Wilson R.K."/>
        </authorList>
    </citation>
    <scope>NUCLEOTIDE SEQUENCE [LARGE SCALE GENOMIC DNA]</scope>
    <source>
        <strain evidence="1 2">ATCC 29220</strain>
    </source>
</reference>
<evidence type="ECO:0000313" key="2">
    <source>
        <dbReference type="Proteomes" id="UP000003880"/>
    </source>
</evidence>